<evidence type="ECO:0000313" key="1">
    <source>
        <dbReference type="EMBL" id="SFW11560.1"/>
    </source>
</evidence>
<dbReference type="AlphaFoldDB" id="A0A1K1LL06"/>
<accession>A0A1K1LL06</accession>
<dbReference type="SUPFAM" id="SSF53448">
    <property type="entry name" value="Nucleotide-diphospho-sugar transferases"/>
    <property type="match status" value="1"/>
</dbReference>
<evidence type="ECO:0000313" key="2">
    <source>
        <dbReference type="Proteomes" id="UP000182248"/>
    </source>
</evidence>
<evidence type="ECO:0008006" key="3">
    <source>
        <dbReference type="Google" id="ProtNLM"/>
    </source>
</evidence>
<dbReference type="STRING" id="1150368.SAMN02927921_00034"/>
<protein>
    <recommendedName>
        <fullName evidence="3">Glycosyl transferase family 2</fullName>
    </recommendedName>
</protein>
<dbReference type="RefSeq" id="WP_072315283.1">
    <property type="nucleotide sequence ID" value="NZ_FPJE01000001.1"/>
</dbReference>
<reference evidence="1 2" key="1">
    <citation type="submission" date="2016-11" db="EMBL/GenBank/DDBJ databases">
        <authorList>
            <person name="Jaros S."/>
            <person name="Januszkiewicz K."/>
            <person name="Wedrychowicz H."/>
        </authorList>
    </citation>
    <scope>NUCLEOTIDE SEQUENCE [LARGE SCALE GENOMIC DNA]</scope>
    <source>
        <strain evidence="1 2">CGMCC 1.12145</strain>
    </source>
</reference>
<dbReference type="Proteomes" id="UP000182248">
    <property type="component" value="Unassembled WGS sequence"/>
</dbReference>
<dbReference type="Gene3D" id="3.90.550.10">
    <property type="entry name" value="Spore Coat Polysaccharide Biosynthesis Protein SpsA, Chain A"/>
    <property type="match status" value="1"/>
</dbReference>
<keyword evidence="2" id="KW-1185">Reference proteome</keyword>
<dbReference type="EMBL" id="FPJE01000001">
    <property type="protein sequence ID" value="SFW11560.1"/>
    <property type="molecule type" value="Genomic_DNA"/>
</dbReference>
<gene>
    <name evidence="1" type="ORF">SAMN02927921_00034</name>
</gene>
<dbReference type="InterPro" id="IPR029044">
    <property type="entry name" value="Nucleotide-diphossugar_trans"/>
</dbReference>
<organism evidence="1 2">
    <name type="scientific">Sinomicrobium oceani</name>
    <dbReference type="NCBI Taxonomy" id="1150368"/>
    <lineage>
        <taxon>Bacteria</taxon>
        <taxon>Pseudomonadati</taxon>
        <taxon>Bacteroidota</taxon>
        <taxon>Flavobacteriia</taxon>
        <taxon>Flavobacteriales</taxon>
        <taxon>Flavobacteriaceae</taxon>
        <taxon>Sinomicrobium</taxon>
    </lineage>
</organism>
<sequence>MKAKEYPVSVFHALRLSMLPARKLREVSDNNLPVIVSLTSIPSRIHKIHLTIRSILAQARQPEKIILWLHEAMKGTLPDSLTRLEGDVFHIRFSPLTCSHKKLIHTLQEYPDKIVITCDDDFIYAPDWVYQLYREHLKYPESIIGNQTRYIRYDEHGVLLPYKSWTYPDKEAVVQEKVLPIGAEGVLYPPHCLSEEVTDIDLFLKLSPKADDLWFKCMSLLHGTVSRQASSPPRKAIPVIGTQTVSLKKENVHRDKNREQWQTLTDYFNLKLDRTTV</sequence>
<proteinExistence type="predicted"/>
<dbReference type="OrthoDB" id="5465469at2"/>
<name>A0A1K1LL06_9FLAO</name>